<comment type="subcellular location">
    <subcellularLocation>
        <location evidence="1">Nucleus</location>
    </subcellularLocation>
</comment>
<dbReference type="FunFam" id="3.40.630.30:FF:000073">
    <property type="entry name" value="PHD finger family protein"/>
    <property type="match status" value="1"/>
</dbReference>
<evidence type="ECO:0000256" key="6">
    <source>
        <dbReference type="PROSITE-ProRule" id="PRU00146"/>
    </source>
</evidence>
<dbReference type="OrthoDB" id="1903104at2759"/>
<dbReference type="SUPFAM" id="SSF57903">
    <property type="entry name" value="FYVE/PHD zinc finger"/>
    <property type="match status" value="2"/>
</dbReference>
<dbReference type="InterPro" id="IPR019787">
    <property type="entry name" value="Znf_PHD-finger"/>
</dbReference>
<dbReference type="Gene3D" id="3.30.40.10">
    <property type="entry name" value="Zinc/RING finger domain, C3HC4 (zinc finger)"/>
    <property type="match status" value="2"/>
</dbReference>
<keyword evidence="2" id="KW-0479">Metal-binding</keyword>
<protein>
    <recommendedName>
        <fullName evidence="8">PHD-type domain-containing protein</fullName>
    </recommendedName>
</protein>
<dbReference type="InterPro" id="IPR019786">
    <property type="entry name" value="Zinc_finger_PHD-type_CS"/>
</dbReference>
<proteinExistence type="predicted"/>
<name>A0A834Z2R9_TETSI</name>
<dbReference type="PROSITE" id="PS01359">
    <property type="entry name" value="ZF_PHD_1"/>
    <property type="match status" value="1"/>
</dbReference>
<dbReference type="PANTHER" id="PTHR47025:SF7">
    <property type="entry name" value="ACYL-COA N-ACYLTRANSFERASE WITH RING_FYVE_PHD-TYPE ZINC FINGER DOMAIN-CONTAINING PROTEIN"/>
    <property type="match status" value="1"/>
</dbReference>
<dbReference type="InterPro" id="IPR032308">
    <property type="entry name" value="TDBD"/>
</dbReference>
<dbReference type="InterPro" id="IPR056511">
    <property type="entry name" value="IDM1_C"/>
</dbReference>
<dbReference type="Pfam" id="PF00628">
    <property type="entry name" value="PHD"/>
    <property type="match status" value="1"/>
</dbReference>
<dbReference type="Pfam" id="PF23209">
    <property type="entry name" value="IDM1_C"/>
    <property type="match status" value="1"/>
</dbReference>
<organism evidence="9 10">
    <name type="scientific">Tetracentron sinense</name>
    <name type="common">Spur-leaf</name>
    <dbReference type="NCBI Taxonomy" id="13715"/>
    <lineage>
        <taxon>Eukaryota</taxon>
        <taxon>Viridiplantae</taxon>
        <taxon>Streptophyta</taxon>
        <taxon>Embryophyta</taxon>
        <taxon>Tracheophyta</taxon>
        <taxon>Spermatophyta</taxon>
        <taxon>Magnoliopsida</taxon>
        <taxon>Trochodendrales</taxon>
        <taxon>Trochodendraceae</taxon>
        <taxon>Tetracentron</taxon>
    </lineage>
</organism>
<dbReference type="FunFam" id="3.30.40.10:FF:000413">
    <property type="entry name" value="PHD zinc finger protein"/>
    <property type="match status" value="1"/>
</dbReference>
<dbReference type="GO" id="GO:0042393">
    <property type="term" value="F:histone binding"/>
    <property type="evidence" value="ECO:0007669"/>
    <property type="project" value="TreeGrafter"/>
</dbReference>
<dbReference type="InterPro" id="IPR016181">
    <property type="entry name" value="Acyl_CoA_acyltransferase"/>
</dbReference>
<dbReference type="SUPFAM" id="SSF55729">
    <property type="entry name" value="Acyl-CoA N-acyltransferases (Nat)"/>
    <property type="match status" value="1"/>
</dbReference>
<keyword evidence="3 6" id="KW-0863">Zinc-finger</keyword>
<dbReference type="Pfam" id="PF16135">
    <property type="entry name" value="TDBD"/>
    <property type="match status" value="2"/>
</dbReference>
<dbReference type="GO" id="GO:0008270">
    <property type="term" value="F:zinc ion binding"/>
    <property type="evidence" value="ECO:0007669"/>
    <property type="project" value="UniProtKB-KW"/>
</dbReference>
<dbReference type="PROSITE" id="PS50016">
    <property type="entry name" value="ZF_PHD_2"/>
    <property type="match status" value="1"/>
</dbReference>
<dbReference type="Gene3D" id="3.40.630.30">
    <property type="match status" value="1"/>
</dbReference>
<dbReference type="CDD" id="cd15539">
    <property type="entry name" value="PHD1_AIRE"/>
    <property type="match status" value="1"/>
</dbReference>
<evidence type="ECO:0000313" key="10">
    <source>
        <dbReference type="Proteomes" id="UP000655225"/>
    </source>
</evidence>
<dbReference type="GO" id="GO:0005634">
    <property type="term" value="C:nucleus"/>
    <property type="evidence" value="ECO:0007669"/>
    <property type="project" value="UniProtKB-SubCell"/>
</dbReference>
<evidence type="ECO:0000313" key="9">
    <source>
        <dbReference type="EMBL" id="KAF8397526.1"/>
    </source>
</evidence>
<accession>A0A834Z2R9</accession>
<evidence type="ECO:0000256" key="2">
    <source>
        <dbReference type="ARBA" id="ARBA00022723"/>
    </source>
</evidence>
<evidence type="ECO:0000259" key="8">
    <source>
        <dbReference type="PROSITE" id="PS50016"/>
    </source>
</evidence>
<evidence type="ECO:0000256" key="3">
    <source>
        <dbReference type="ARBA" id="ARBA00022771"/>
    </source>
</evidence>
<keyword evidence="10" id="KW-1185">Reference proteome</keyword>
<dbReference type="InterPro" id="IPR013083">
    <property type="entry name" value="Znf_RING/FYVE/PHD"/>
</dbReference>
<dbReference type="InterPro" id="IPR001965">
    <property type="entry name" value="Znf_PHD"/>
</dbReference>
<feature type="domain" description="PHD-type" evidence="8">
    <location>
        <begin position="544"/>
        <end position="589"/>
    </location>
</feature>
<evidence type="ECO:0000256" key="1">
    <source>
        <dbReference type="ARBA" id="ARBA00004123"/>
    </source>
</evidence>
<sequence>MGEDTVCITELNDIEMEHENSSRIESKRDHQWVVDGTELEPFPNKKQAKETLNEESNSEVLNPYVSSSSQTPSSQPAELASTGLFGCAELTSVSTGNSSLESMSDEEHSRNDSPAIISTSQVILEAPKPVSSSGVRKIIFKFSKSKVDNNNNGVFTPVSQPVSNVVDNGFCEDPGTGSLALVDSSVDMIMGTTRKGDSDSESIFRCAPKKNMELKMSKKVVLNSYPSNVKKLLSTGILEGARVKYISSKTEKELPGIIRGCGYLCGCLLCNSSKVLNAYEFEQHAGSKSKHPNNNIFLDNGKPIYSIIQELRSAPLKLFDEVIKNAVGPSINEESFMVWKDSLLAENIQQINGMDETDKQSHRKLLNLSHSILSCPSQATEDRLFPASSSLVRKFPIKQKSSKKETPKEWKHVANKLPTSRMLCGLNSVASNSVVQQKRNVGGRVKKRDNDLHRLVFMPNGLPDGAELGYYSKGQRLLEGYKQGNGIVCSCCNTEISPSQFEAHAGWATRRQPYRHIYTSNGLTLHDLSISLANGQSLSTSDGDDMCTVCGDGGEMILCDGCPRAFHTACLELQDVPEGDWYCPYCKDKFELGRKASSGESSNAVRPITIRLTRVVKAPETEIGGCVVCRGHDFSVSKFDERTVMLCDQCEKEFHVGCLRDRGLCDLKELPKGKWFCCEDCNRIHIALHNLIFSGAKMIPASMMTTINRKLIEKGSSVEAGNDVQWQLLSGKSDSEDHRSLLTKAAAIFRDCFDPIVARGGLDLIPAMVYGRNIAGQEFGGMYCVILTVKSIVVSAGVLRIFGREVAELPLVATSREKQGQGYFQALFSCIERLLCFLNVENLVLPAAEEAESIWTNKLGFRKMTEERLLKYKKDLQLTIFQGTSMLEKEVRGLQNDGVPLPPMRFH</sequence>
<evidence type="ECO:0000256" key="5">
    <source>
        <dbReference type="ARBA" id="ARBA00023242"/>
    </source>
</evidence>
<reference evidence="9 10" key="1">
    <citation type="submission" date="2020-04" db="EMBL/GenBank/DDBJ databases">
        <title>Plant Genome Project.</title>
        <authorList>
            <person name="Zhang R.-G."/>
        </authorList>
    </citation>
    <scope>NUCLEOTIDE SEQUENCE [LARGE SCALE GENOMIC DNA]</scope>
    <source>
        <strain evidence="9">YNK0</strain>
        <tissue evidence="9">Leaf</tissue>
    </source>
</reference>
<dbReference type="EMBL" id="JABCRI010000011">
    <property type="protein sequence ID" value="KAF8397526.1"/>
    <property type="molecule type" value="Genomic_DNA"/>
</dbReference>
<dbReference type="GO" id="GO:0000977">
    <property type="term" value="F:RNA polymerase II transcription regulatory region sequence-specific DNA binding"/>
    <property type="evidence" value="ECO:0007669"/>
    <property type="project" value="TreeGrafter"/>
</dbReference>
<dbReference type="PANTHER" id="PTHR47025">
    <property type="entry name" value="AUTOIMMUNE REGULATOR"/>
    <property type="match status" value="1"/>
</dbReference>
<evidence type="ECO:0000256" key="4">
    <source>
        <dbReference type="ARBA" id="ARBA00022833"/>
    </source>
</evidence>
<dbReference type="Proteomes" id="UP000655225">
    <property type="component" value="Unassembled WGS sequence"/>
</dbReference>
<dbReference type="InterPro" id="IPR011011">
    <property type="entry name" value="Znf_FYVE_PHD"/>
</dbReference>
<dbReference type="GO" id="GO:0003682">
    <property type="term" value="F:chromatin binding"/>
    <property type="evidence" value="ECO:0007669"/>
    <property type="project" value="TreeGrafter"/>
</dbReference>
<evidence type="ECO:0000256" key="7">
    <source>
        <dbReference type="SAM" id="MobiDB-lite"/>
    </source>
</evidence>
<feature type="region of interest" description="Disordered" evidence="7">
    <location>
        <begin position="37"/>
        <end position="78"/>
    </location>
</feature>
<feature type="compositionally biased region" description="Low complexity" evidence="7">
    <location>
        <begin position="66"/>
        <end position="76"/>
    </location>
</feature>
<comment type="caution">
    <text evidence="9">The sequence shown here is derived from an EMBL/GenBank/DDBJ whole genome shotgun (WGS) entry which is preliminary data.</text>
</comment>
<dbReference type="OMA" id="NTEEMEC"/>
<dbReference type="GO" id="GO:0045944">
    <property type="term" value="P:positive regulation of transcription by RNA polymerase II"/>
    <property type="evidence" value="ECO:0007669"/>
    <property type="project" value="TreeGrafter"/>
</dbReference>
<gene>
    <name evidence="9" type="ORF">HHK36_016444</name>
</gene>
<keyword evidence="5" id="KW-0539">Nucleus</keyword>
<dbReference type="AlphaFoldDB" id="A0A834Z2R9"/>
<dbReference type="SMART" id="SM00249">
    <property type="entry name" value="PHD"/>
    <property type="match status" value="2"/>
</dbReference>
<keyword evidence="4" id="KW-0862">Zinc</keyword>